<evidence type="ECO:0000256" key="1">
    <source>
        <dbReference type="ARBA" id="ARBA00008226"/>
    </source>
</evidence>
<dbReference type="CDD" id="cd00774">
    <property type="entry name" value="GlyRS-like_core"/>
    <property type="match status" value="1"/>
</dbReference>
<accession>A0A8K0AH67</accession>
<dbReference type="InterPro" id="IPR004154">
    <property type="entry name" value="Anticodon-bd"/>
</dbReference>
<evidence type="ECO:0000259" key="9">
    <source>
        <dbReference type="PROSITE" id="PS50862"/>
    </source>
</evidence>
<dbReference type="OrthoDB" id="57698at2759"/>
<dbReference type="PANTHER" id="PTHR10745">
    <property type="entry name" value="GLYCYL-TRNA SYNTHETASE/DNA POLYMERASE SUBUNIT GAMMA-2"/>
    <property type="match status" value="1"/>
</dbReference>
<dbReference type="Gene3D" id="3.40.50.800">
    <property type="entry name" value="Anticodon-binding domain"/>
    <property type="match status" value="1"/>
</dbReference>
<proteinExistence type="inferred from homology"/>
<keyword evidence="11" id="KW-1185">Reference proteome</keyword>
<comment type="similarity">
    <text evidence="1">Belongs to the class-II aminoacyl-tRNA synthetase family.</text>
</comment>
<dbReference type="GO" id="GO:0005737">
    <property type="term" value="C:cytoplasm"/>
    <property type="evidence" value="ECO:0007669"/>
    <property type="project" value="InterPro"/>
</dbReference>
<evidence type="ECO:0000313" key="11">
    <source>
        <dbReference type="Proteomes" id="UP000799049"/>
    </source>
</evidence>
<comment type="caution">
    <text evidence="10">The sequence shown here is derived from an EMBL/GenBank/DDBJ whole genome shotgun (WGS) entry which is preliminary data.</text>
</comment>
<feature type="domain" description="Aminoacyl-transfer RNA synthetases class-II family profile" evidence="9">
    <location>
        <begin position="33"/>
        <end position="349"/>
    </location>
</feature>
<organism evidence="10 11">
    <name type="scientific">Andalucia godoyi</name>
    <name type="common">Flagellate</name>
    <dbReference type="NCBI Taxonomy" id="505711"/>
    <lineage>
        <taxon>Eukaryota</taxon>
        <taxon>Discoba</taxon>
        <taxon>Jakobida</taxon>
        <taxon>Andalucina</taxon>
        <taxon>Andaluciidae</taxon>
        <taxon>Andalucia</taxon>
    </lineage>
</organism>
<keyword evidence="8" id="KW-0030">Aminoacyl-tRNA synthetase</keyword>
<dbReference type="AlphaFoldDB" id="A0A8K0AH67"/>
<evidence type="ECO:0000256" key="3">
    <source>
        <dbReference type="ARBA" id="ARBA00022490"/>
    </source>
</evidence>
<dbReference type="SUPFAM" id="SSF55681">
    <property type="entry name" value="Class II aaRS and biotin synthetases"/>
    <property type="match status" value="1"/>
</dbReference>
<dbReference type="InterPro" id="IPR006195">
    <property type="entry name" value="aa-tRNA-synth_II"/>
</dbReference>
<evidence type="ECO:0000256" key="5">
    <source>
        <dbReference type="ARBA" id="ARBA00022741"/>
    </source>
</evidence>
<dbReference type="Gene3D" id="3.30.930.10">
    <property type="entry name" value="Bira Bifunctional Protein, Domain 2"/>
    <property type="match status" value="1"/>
</dbReference>
<keyword evidence="4" id="KW-0436">Ligase</keyword>
<dbReference type="PRINTS" id="PR01043">
    <property type="entry name" value="TRNASYNTHGLY"/>
</dbReference>
<evidence type="ECO:0000313" key="10">
    <source>
        <dbReference type="EMBL" id="KAF0852830.1"/>
    </source>
</evidence>
<dbReference type="InterPro" id="IPR033731">
    <property type="entry name" value="GlyRS-like_core"/>
</dbReference>
<evidence type="ECO:0000256" key="2">
    <source>
        <dbReference type="ARBA" id="ARBA00012829"/>
    </source>
</evidence>
<dbReference type="GO" id="GO:0044281">
    <property type="term" value="P:small molecule metabolic process"/>
    <property type="evidence" value="ECO:0007669"/>
    <property type="project" value="UniProtKB-ARBA"/>
</dbReference>
<evidence type="ECO:0000256" key="8">
    <source>
        <dbReference type="ARBA" id="ARBA00023146"/>
    </source>
</evidence>
<dbReference type="InterPro" id="IPR027031">
    <property type="entry name" value="Gly-tRNA_synthase/POLG2"/>
</dbReference>
<keyword evidence="7" id="KW-0648">Protein biosynthesis</keyword>
<dbReference type="NCBIfam" id="TIGR00389">
    <property type="entry name" value="glyS_dimeric"/>
    <property type="match status" value="1"/>
</dbReference>
<evidence type="ECO:0000256" key="7">
    <source>
        <dbReference type="ARBA" id="ARBA00022917"/>
    </source>
</evidence>
<dbReference type="PROSITE" id="PS50862">
    <property type="entry name" value="AA_TRNA_LIGASE_II"/>
    <property type="match status" value="1"/>
</dbReference>
<dbReference type="InterPro" id="IPR045864">
    <property type="entry name" value="aa-tRNA-synth_II/BPL/LPL"/>
</dbReference>
<dbReference type="Pfam" id="PF00587">
    <property type="entry name" value="tRNA-synt_2b"/>
    <property type="match status" value="1"/>
</dbReference>
<dbReference type="PANTHER" id="PTHR10745:SF8">
    <property type="entry name" value="DNA POLYMERASE SUBUNIT GAMMA-2, MITOCHONDRIAL"/>
    <property type="match status" value="1"/>
</dbReference>
<dbReference type="SUPFAM" id="SSF52954">
    <property type="entry name" value="Class II aaRS ABD-related"/>
    <property type="match status" value="1"/>
</dbReference>
<dbReference type="Proteomes" id="UP000799049">
    <property type="component" value="Unassembled WGS sequence"/>
</dbReference>
<dbReference type="GO" id="GO:0004820">
    <property type="term" value="F:glycine-tRNA ligase activity"/>
    <property type="evidence" value="ECO:0007669"/>
    <property type="project" value="UniProtKB-EC"/>
</dbReference>
<dbReference type="InterPro" id="IPR002315">
    <property type="entry name" value="tRNA-synt_gly"/>
</dbReference>
<dbReference type="FunFam" id="3.40.50.800:FF:000002">
    <property type="entry name" value="Glycine--tRNA ligase"/>
    <property type="match status" value="1"/>
</dbReference>
<dbReference type="GO" id="GO:0005524">
    <property type="term" value="F:ATP binding"/>
    <property type="evidence" value="ECO:0007669"/>
    <property type="project" value="UniProtKB-KW"/>
</dbReference>
<dbReference type="EMBL" id="VRVR01000014">
    <property type="protein sequence ID" value="KAF0852830.1"/>
    <property type="molecule type" value="Genomic_DNA"/>
</dbReference>
<dbReference type="EC" id="6.1.1.14" evidence="2"/>
<keyword evidence="3" id="KW-0963">Cytoplasm</keyword>
<dbReference type="InterPro" id="IPR036621">
    <property type="entry name" value="Anticodon-bd_dom_sf"/>
</dbReference>
<protein>
    <recommendedName>
        <fullName evidence="2">glycine--tRNA ligase</fullName>
        <ecNumber evidence="2">6.1.1.14</ecNumber>
    </recommendedName>
</protein>
<dbReference type="GO" id="GO:0006426">
    <property type="term" value="P:glycyl-tRNA aminoacylation"/>
    <property type="evidence" value="ECO:0007669"/>
    <property type="project" value="InterPro"/>
</dbReference>
<evidence type="ECO:0000256" key="6">
    <source>
        <dbReference type="ARBA" id="ARBA00022840"/>
    </source>
</evidence>
<dbReference type="InterPro" id="IPR002314">
    <property type="entry name" value="aa-tRNA-synt_IIb"/>
</dbReference>
<dbReference type="CDD" id="cd00858">
    <property type="entry name" value="GlyRS_anticodon"/>
    <property type="match status" value="1"/>
</dbReference>
<keyword evidence="6" id="KW-0067">ATP-binding</keyword>
<keyword evidence="5" id="KW-0547">Nucleotide-binding</keyword>
<dbReference type="NCBIfam" id="NF003211">
    <property type="entry name" value="PRK04173.1"/>
    <property type="match status" value="1"/>
</dbReference>
<evidence type="ECO:0000256" key="4">
    <source>
        <dbReference type="ARBA" id="ARBA00022598"/>
    </source>
</evidence>
<gene>
    <name evidence="10" type="ORF">ANDGO_04416</name>
</gene>
<name>A0A8K0AH67_ANDGO</name>
<sequence>MMMMMMMMMECRKRGLAMNRVFWRSFSTRDIPDLQNKVIALCKRRGFAFLDSEIYGGLANTYDFGPVGVELRRKIRDRWWRDFIRTRTNCFGIETPIMMHPQVWKTAGHVDNFADELSECKVCHQRFRADKLDERSCVNRKKCEFTDPKKFNMLFETSMGPVADSASKVYMRPETAQGIFVNYPTLSQVSRSKLPFGVGQIGRAFRNEISPGQFLFRLREFEQMELEFFCSPAEVDKWFTYWRSYCMDWLRTLGIKQQNLKFVDHGPGEAAHYAASASDIEYRYPGGWGELWGIANRTDYDLKNHANLSGKRFVSENEQTPFCVEPSVGLERLMFAMLCDAYDEEKVFPISKNAAAEPTTGSEASSAEAGDVRTVLRLHPAIAPFTAAVFPLLKRPQLVEVAEKVYLHIQSLFGVDYDEGGSIGKRYRRHDEIGTPYCITVDFDTLHDRAVTIRDRDTLDQIRVPIDRIASFLVERLSEADRGWTAKSAGGSAPETLQ</sequence>
<dbReference type="Pfam" id="PF03129">
    <property type="entry name" value="HGTP_anticodon"/>
    <property type="match status" value="1"/>
</dbReference>
<reference evidence="10" key="1">
    <citation type="submission" date="2019-09" db="EMBL/GenBank/DDBJ databases">
        <title>The Mitochondrial Proteome of the Jakobid, Andalucia godoyi, a Protist With the Most Gene-Rich and Bacteria-Like Mitochondrial Genome.</title>
        <authorList>
            <person name="Gray M.W."/>
            <person name="Burger G."/>
            <person name="Derelle R."/>
            <person name="Klimes V."/>
            <person name="Leger M."/>
            <person name="Sarrasin M."/>
            <person name="Vlcek C."/>
            <person name="Roger A.J."/>
            <person name="Elias M."/>
            <person name="Lang B.F."/>
        </authorList>
    </citation>
    <scope>NUCLEOTIDE SEQUENCE</scope>
    <source>
        <strain evidence="10">And28</strain>
    </source>
</reference>